<name>A0A4Q4MDP7_9PLEO</name>
<sequence length="66" mass="7919">MPYIIYVPGVPQPYITNDPRIYIDCLKLLKWECESRPFHDAFCKELRADEDEQSLADRRRDQLEAF</sequence>
<comment type="caution">
    <text evidence="1">The sequence shown here is derived from an EMBL/GenBank/DDBJ whole genome shotgun (WGS) entry which is preliminary data.</text>
</comment>
<organism evidence="1 2">
    <name type="scientific">Alternaria tenuissima</name>
    <dbReference type="NCBI Taxonomy" id="119927"/>
    <lineage>
        <taxon>Eukaryota</taxon>
        <taxon>Fungi</taxon>
        <taxon>Dikarya</taxon>
        <taxon>Ascomycota</taxon>
        <taxon>Pezizomycotina</taxon>
        <taxon>Dothideomycetes</taxon>
        <taxon>Pleosporomycetidae</taxon>
        <taxon>Pleosporales</taxon>
        <taxon>Pleosporineae</taxon>
        <taxon>Pleosporaceae</taxon>
        <taxon>Alternaria</taxon>
        <taxon>Alternaria sect. Alternaria</taxon>
        <taxon>Alternaria alternata complex</taxon>
    </lineage>
</organism>
<gene>
    <name evidence="1" type="ORF">AA0114_g7400</name>
</gene>
<dbReference type="EMBL" id="PDXA01000024">
    <property type="protein sequence ID" value="RYN48008.1"/>
    <property type="molecule type" value="Genomic_DNA"/>
</dbReference>
<reference evidence="2" key="1">
    <citation type="journal article" date="2019" name="bioRxiv">
        <title>Genomics, evolutionary history and diagnostics of the Alternaria alternata species group including apple and Asian pear pathotypes.</title>
        <authorList>
            <person name="Armitage A.D."/>
            <person name="Cockerton H.M."/>
            <person name="Sreenivasaprasad S."/>
            <person name="Woodhall J.W."/>
            <person name="Lane C.R."/>
            <person name="Harrison R.J."/>
            <person name="Clarkson J.P."/>
        </authorList>
    </citation>
    <scope>NUCLEOTIDE SEQUENCE [LARGE SCALE GENOMIC DNA]</scope>
    <source>
        <strain evidence="2">FERA 1082</strain>
    </source>
</reference>
<proteinExistence type="predicted"/>
<accession>A0A4Q4MDP7</accession>
<evidence type="ECO:0000313" key="2">
    <source>
        <dbReference type="Proteomes" id="UP000292402"/>
    </source>
</evidence>
<protein>
    <submittedName>
        <fullName evidence="1">Uncharacterized protein</fullName>
    </submittedName>
</protein>
<evidence type="ECO:0000313" key="1">
    <source>
        <dbReference type="EMBL" id="RYN48008.1"/>
    </source>
</evidence>
<dbReference type="AlphaFoldDB" id="A0A4Q4MDP7"/>
<dbReference type="Proteomes" id="UP000292402">
    <property type="component" value="Unassembled WGS sequence"/>
</dbReference>